<evidence type="ECO:0000256" key="4">
    <source>
        <dbReference type="ARBA" id="ARBA00023172"/>
    </source>
</evidence>
<dbReference type="SUPFAM" id="SSF56349">
    <property type="entry name" value="DNA breaking-rejoining enzymes"/>
    <property type="match status" value="1"/>
</dbReference>
<protein>
    <submittedName>
        <fullName evidence="7">Site-specific integrase</fullName>
    </submittedName>
</protein>
<reference evidence="7" key="1">
    <citation type="submission" date="2020-07" db="EMBL/GenBank/DDBJ databases">
        <title>Pseudomonas chaetoceroseae sp. nov., a new member of the Pseudomonas oleovorans group isolated from a culture of Chaetoceros calcitrans.</title>
        <authorList>
            <person name="Girard L."/>
            <person name="Lood C."/>
            <person name="De Mot R."/>
            <person name="Baudart J."/>
        </authorList>
    </citation>
    <scope>NUCLEOTIDE SEQUENCE</scope>
    <source>
        <strain evidence="7">536</strain>
    </source>
</reference>
<evidence type="ECO:0000313" key="8">
    <source>
        <dbReference type="Proteomes" id="UP000596932"/>
    </source>
</evidence>
<dbReference type="GO" id="GO:0003677">
    <property type="term" value="F:DNA binding"/>
    <property type="evidence" value="ECO:0007669"/>
    <property type="project" value="UniProtKB-KW"/>
</dbReference>
<dbReference type="InterPro" id="IPR050808">
    <property type="entry name" value="Phage_Integrase"/>
</dbReference>
<feature type="domain" description="Tyr recombinase" evidence="6">
    <location>
        <begin position="204"/>
        <end position="382"/>
    </location>
</feature>
<feature type="region of interest" description="Disordered" evidence="5">
    <location>
        <begin position="411"/>
        <end position="457"/>
    </location>
</feature>
<evidence type="ECO:0000256" key="2">
    <source>
        <dbReference type="ARBA" id="ARBA00022908"/>
    </source>
</evidence>
<organism evidence="7 8">
    <name type="scientific">Pseudomonas chaetocerotis</name>
    <dbReference type="NCBI Taxonomy" id="2758695"/>
    <lineage>
        <taxon>Bacteria</taxon>
        <taxon>Pseudomonadati</taxon>
        <taxon>Pseudomonadota</taxon>
        <taxon>Gammaproteobacteria</taxon>
        <taxon>Pseudomonadales</taxon>
        <taxon>Pseudomonadaceae</taxon>
        <taxon>Pseudomonas</taxon>
    </lineage>
</organism>
<evidence type="ECO:0000259" key="6">
    <source>
        <dbReference type="PROSITE" id="PS51898"/>
    </source>
</evidence>
<keyword evidence="8" id="KW-1185">Reference proteome</keyword>
<dbReference type="InterPro" id="IPR013762">
    <property type="entry name" value="Integrase-like_cat_sf"/>
</dbReference>
<dbReference type="InterPro" id="IPR002104">
    <property type="entry name" value="Integrase_catalytic"/>
</dbReference>
<evidence type="ECO:0000313" key="7">
    <source>
        <dbReference type="EMBL" id="MBG0837420.1"/>
    </source>
</evidence>
<proteinExistence type="inferred from homology"/>
<evidence type="ECO:0000256" key="5">
    <source>
        <dbReference type="SAM" id="MobiDB-lite"/>
    </source>
</evidence>
<dbReference type="Gene3D" id="1.10.150.130">
    <property type="match status" value="1"/>
</dbReference>
<keyword evidence="3" id="KW-0238">DNA-binding</keyword>
<accession>A0A931D843</accession>
<sequence length="457" mass="50989">MTMRTVRTQFTDAEIRAQAAHEDVRDLRDMRYPSLRFRFGRDRQKGTWHVVLGAKWHKVGRWPGLTAKAAIGALPAVTARLAADPAASASAGAFRTLGEVLEWHLERQERNRSLSTKRKAGIKSMITRHLVPSLKGVTLLETNKATLDRVLFWPMQEAYAAGYVRQAYGVLVSALRRAHRLGLVTHNPMGSMRFPDFVQERIVAKEASLRPTDLPALLPCLQEHHERDPGATLLALLMLCHGTRVGETRQAKWRHVLLKDRRWIIPAVAAKSRAEHVLPLTDQVAALLEAHLERQRARGIESVYLFPGRAGKPLSEKQANEVFVRLGGDQWRSHALRKLARTCWTELGVDHLIGELLLNHAIKGVQAAYIQTTAQDKKREALELWHGHLDSHGFASIHTMTFARPQVERTADEAAQRAGSGAFPLPQERRLQNDISGPDAGAQDQQSAGADEGGNDE</sequence>
<dbReference type="PROSITE" id="PS51898">
    <property type="entry name" value="TYR_RECOMBINASE"/>
    <property type="match status" value="1"/>
</dbReference>
<name>A0A931D843_9PSED</name>
<dbReference type="PANTHER" id="PTHR30629">
    <property type="entry name" value="PROPHAGE INTEGRASE"/>
    <property type="match status" value="1"/>
</dbReference>
<dbReference type="Proteomes" id="UP000596932">
    <property type="component" value="Unassembled WGS sequence"/>
</dbReference>
<gene>
    <name evidence="7" type="ORF">H3221_20080</name>
</gene>
<dbReference type="Pfam" id="PF00589">
    <property type="entry name" value="Phage_integrase"/>
    <property type="match status" value="1"/>
</dbReference>
<dbReference type="GO" id="GO:0006310">
    <property type="term" value="P:DNA recombination"/>
    <property type="evidence" value="ECO:0007669"/>
    <property type="project" value="UniProtKB-KW"/>
</dbReference>
<dbReference type="InterPro" id="IPR010998">
    <property type="entry name" value="Integrase_recombinase_N"/>
</dbReference>
<dbReference type="CDD" id="cd00801">
    <property type="entry name" value="INT_P4_C"/>
    <property type="match status" value="1"/>
</dbReference>
<evidence type="ECO:0000256" key="1">
    <source>
        <dbReference type="ARBA" id="ARBA00008857"/>
    </source>
</evidence>
<comment type="caution">
    <text evidence="7">The sequence shown here is derived from an EMBL/GenBank/DDBJ whole genome shotgun (WGS) entry which is preliminary data.</text>
</comment>
<dbReference type="GO" id="GO:0015074">
    <property type="term" value="P:DNA integration"/>
    <property type="evidence" value="ECO:0007669"/>
    <property type="project" value="UniProtKB-KW"/>
</dbReference>
<evidence type="ECO:0000256" key="3">
    <source>
        <dbReference type="ARBA" id="ARBA00023125"/>
    </source>
</evidence>
<dbReference type="Gene3D" id="1.10.443.10">
    <property type="entry name" value="Intergrase catalytic core"/>
    <property type="match status" value="1"/>
</dbReference>
<feature type="compositionally biased region" description="Low complexity" evidence="5">
    <location>
        <begin position="439"/>
        <end position="450"/>
    </location>
</feature>
<dbReference type="InterPro" id="IPR011010">
    <property type="entry name" value="DNA_brk_join_enz"/>
</dbReference>
<dbReference type="PANTHER" id="PTHR30629:SF6">
    <property type="entry name" value="PROPHAGE INTEGRASE INTA-RELATED"/>
    <property type="match status" value="1"/>
</dbReference>
<comment type="similarity">
    <text evidence="1">Belongs to the 'phage' integrase family.</text>
</comment>
<keyword evidence="4" id="KW-0233">DNA recombination</keyword>
<dbReference type="AlphaFoldDB" id="A0A931D843"/>
<keyword evidence="2" id="KW-0229">DNA integration</keyword>
<dbReference type="EMBL" id="JACFYX010000022">
    <property type="protein sequence ID" value="MBG0837420.1"/>
    <property type="molecule type" value="Genomic_DNA"/>
</dbReference>